<dbReference type="PANTHER" id="PTHR11908">
    <property type="entry name" value="XANTHINE DEHYDROGENASE"/>
    <property type="match status" value="1"/>
</dbReference>
<dbReference type="Pfam" id="PF01315">
    <property type="entry name" value="Ald_Xan_dh_C"/>
    <property type="match status" value="1"/>
</dbReference>
<dbReference type="PANTHER" id="PTHR11908:SF132">
    <property type="entry name" value="ALDEHYDE OXIDASE 1-RELATED"/>
    <property type="match status" value="1"/>
</dbReference>
<protein>
    <submittedName>
        <fullName evidence="4">Carbon monoxide dehydrogenase large chain</fullName>
        <ecNumber evidence="4">1.2.7.4</ecNumber>
    </submittedName>
</protein>
<dbReference type="SUPFAM" id="SSF56003">
    <property type="entry name" value="Molybdenum cofactor-binding domain"/>
    <property type="match status" value="1"/>
</dbReference>
<dbReference type="SMART" id="SM01008">
    <property type="entry name" value="Ald_Xan_dh_C"/>
    <property type="match status" value="1"/>
</dbReference>
<dbReference type="Pfam" id="PF20256">
    <property type="entry name" value="MoCoBD_2"/>
    <property type="match status" value="1"/>
</dbReference>
<dbReference type="GO" id="GO:0043885">
    <property type="term" value="F:anaerobic carbon-monoxide dehydrogenase activity"/>
    <property type="evidence" value="ECO:0007669"/>
    <property type="project" value="UniProtKB-EC"/>
</dbReference>
<feature type="domain" description="Aldehyde oxidase/xanthine dehydrogenase a/b hammerhead" evidence="3">
    <location>
        <begin position="41"/>
        <end position="151"/>
    </location>
</feature>
<dbReference type="InterPro" id="IPR046867">
    <property type="entry name" value="AldOxase/xan_DH_MoCoBD2"/>
</dbReference>
<dbReference type="Proteomes" id="UP000194360">
    <property type="component" value="Unassembled WGS sequence"/>
</dbReference>
<gene>
    <name evidence="4" type="primary">cutL_7</name>
    <name evidence="4" type="ORF">BG845_05194</name>
</gene>
<accession>A0A1Y2MQK2</accession>
<dbReference type="Gene3D" id="3.90.1170.50">
    <property type="entry name" value="Aldehyde oxidase/xanthine dehydrogenase, a/b hammerhead"/>
    <property type="match status" value="1"/>
</dbReference>
<proteinExistence type="predicted"/>
<dbReference type="GO" id="GO:0005506">
    <property type="term" value="F:iron ion binding"/>
    <property type="evidence" value="ECO:0007669"/>
    <property type="project" value="InterPro"/>
</dbReference>
<dbReference type="EC" id="1.2.7.4" evidence="4"/>
<comment type="caution">
    <text evidence="4">The sequence shown here is derived from an EMBL/GenBank/DDBJ whole genome shotgun (WGS) entry which is preliminary data.</text>
</comment>
<evidence type="ECO:0000256" key="1">
    <source>
        <dbReference type="ARBA" id="ARBA00022505"/>
    </source>
</evidence>
<evidence type="ECO:0000313" key="5">
    <source>
        <dbReference type="Proteomes" id="UP000194360"/>
    </source>
</evidence>
<dbReference type="AlphaFoldDB" id="A0A1Y2MQK2"/>
<dbReference type="InterPro" id="IPR000674">
    <property type="entry name" value="Ald_Oxase/Xan_DH_a/b"/>
</dbReference>
<dbReference type="EMBL" id="MIGB01000036">
    <property type="protein sequence ID" value="OSY36758.1"/>
    <property type="molecule type" value="Genomic_DNA"/>
</dbReference>
<name>A0A1Y2MQK2_PSEAH</name>
<dbReference type="InterPro" id="IPR008274">
    <property type="entry name" value="AldOxase/xan_DH_MoCoBD1"/>
</dbReference>
<dbReference type="InterPro" id="IPR036856">
    <property type="entry name" value="Ald_Oxase/Xan_DH_a/b_sf"/>
</dbReference>
<evidence type="ECO:0000259" key="3">
    <source>
        <dbReference type="SMART" id="SM01008"/>
    </source>
</evidence>
<dbReference type="Pfam" id="PF02738">
    <property type="entry name" value="MoCoBD_1"/>
    <property type="match status" value="1"/>
</dbReference>
<keyword evidence="5" id="KW-1185">Reference proteome</keyword>
<reference evidence="4 5" key="1">
    <citation type="submission" date="2016-09" db="EMBL/GenBank/DDBJ databases">
        <title>Pseudonocardia autotrophica DSM535, a candidate organism with high potential of specific P450 cytochromes.</title>
        <authorList>
            <person name="Grumaz C."/>
            <person name="Vainshtein Y."/>
            <person name="Kirstahler P."/>
            <person name="Sohn K."/>
        </authorList>
    </citation>
    <scope>NUCLEOTIDE SEQUENCE [LARGE SCALE GENOMIC DNA]</scope>
    <source>
        <strain evidence="4 5">DSM 535</strain>
    </source>
</reference>
<sequence length="812" mass="84121">MIPTAAPPNRTILRLSGSVGHMPGSILGTSVRRVEDADLITGRSTYVGNLRRESLSHVVFVRSPLAHALVTGIDTSAAAAAPGVLAVYTAADLELPAHHGLMVLNPQTPRPPLATDRVRFVGEAVALVVADSRAAAVDAAELVEVDYDPLPAVTDPEAALADGAELQFPELGSNLAGGERGPGPDPLDGAEIVVRARMENQRVAAVPLEGNAIAVEPGGPGDEFALTVHVSTQMPHGFRAQLAGLLGLEPGDVRVIAPHVGGGFGAKAGVLAEHTATVVAARALGRPLTWVETRSENLVSMPHGRGQVGYYELGLTRDGRMTGLRARVIGDSGAYAGFGGALPLRTTYLMATGVYDIPVLRYDAVAALTNTTPMGAFRGAGRPEAAAHLERLVDVAAAELGMDPVELRRRNLLDPAAFPHTTPTGATYDVGDYDLPLREALRIAGYEELRVEQARRRAAGDPVRLGIGIAAYVEVTAGGGGGEYGSVTVHDDGTATVSAGTSAHGQGHATSFSMLVADRLGIPLESIRYVQSDTALVPRGAGTGGSRSLQLGGTAVAEAAHELYERARKLAAALLEASADDVEITDDGRFGVAGVPGGPTVGWSDVHRQAVLTGEELHVGLDSQQDGATFPFGAHVSVVEVDTDTGRVTPLRHIAVDDCGRILNPLLVEGQQHGGLAQGIAQALYEQVLFDDEGQPMTSSLAAYTVPTAADMFGFEVATTETPTPLNSLGAKGIGESATIGSTPAVQNAVVDALADLGVRHIDLPCTPERVWRAVAAARSGTPQDAWREPPAVFADLPVRGGEAADDEAGAI</sequence>
<dbReference type="Gene3D" id="3.30.365.10">
    <property type="entry name" value="Aldehyde oxidase/xanthine dehydrogenase, molybdopterin binding domain"/>
    <property type="match status" value="4"/>
</dbReference>
<organism evidence="4 5">
    <name type="scientific">Pseudonocardia autotrophica</name>
    <name type="common">Amycolata autotrophica</name>
    <name type="synonym">Nocardia autotrophica</name>
    <dbReference type="NCBI Taxonomy" id="2074"/>
    <lineage>
        <taxon>Bacteria</taxon>
        <taxon>Bacillati</taxon>
        <taxon>Actinomycetota</taxon>
        <taxon>Actinomycetes</taxon>
        <taxon>Pseudonocardiales</taxon>
        <taxon>Pseudonocardiaceae</taxon>
        <taxon>Pseudonocardia</taxon>
    </lineage>
</organism>
<evidence type="ECO:0000256" key="2">
    <source>
        <dbReference type="ARBA" id="ARBA00023002"/>
    </source>
</evidence>
<evidence type="ECO:0000313" key="4">
    <source>
        <dbReference type="EMBL" id="OSY36758.1"/>
    </source>
</evidence>
<dbReference type="SUPFAM" id="SSF54665">
    <property type="entry name" value="CO dehydrogenase molybdoprotein N-domain-like"/>
    <property type="match status" value="1"/>
</dbReference>
<dbReference type="InterPro" id="IPR016208">
    <property type="entry name" value="Ald_Oxase/xanthine_DH-like"/>
</dbReference>
<keyword evidence="2 4" id="KW-0560">Oxidoreductase</keyword>
<dbReference type="STRING" id="2074.BG845_05194"/>
<keyword evidence="1" id="KW-0500">Molybdenum</keyword>
<dbReference type="InterPro" id="IPR037165">
    <property type="entry name" value="AldOxase/xan_DH_Mopterin-bd_sf"/>
</dbReference>